<dbReference type="KEGG" id="haer:DU502_15520"/>
<dbReference type="AlphaFoldDB" id="A0A3M0CU98"/>
<gene>
    <name evidence="2" type="ORF">ATH50_3094</name>
    <name evidence="1" type="ORF">DU502_15520</name>
</gene>
<reference evidence="2 3" key="1">
    <citation type="journal article" date="2015" name="Stand. Genomic Sci.">
        <title>Genomic Encyclopedia of Bacterial and Archaeal Type Strains, Phase III: the genomes of soil and plant-associated and newly described type strains.</title>
        <authorList>
            <person name="Whitman W.B."/>
            <person name="Woyke T."/>
            <person name="Klenk H.P."/>
            <person name="Zhou Y."/>
            <person name="Lilburn T.G."/>
            <person name="Beck B.J."/>
            <person name="De Vos P."/>
            <person name="Vandamme P."/>
            <person name="Eisen J.A."/>
            <person name="Garrity G."/>
            <person name="Hugenholtz P."/>
            <person name="Kyrpides N.C."/>
        </authorList>
    </citation>
    <scope>NUCLEOTIDE SEQUENCE [LARGE SCALE GENOMIC DNA]</scope>
    <source>
        <strain evidence="2 3">CGMCC 1.10124</strain>
    </source>
</reference>
<dbReference type="Proteomes" id="UP000277326">
    <property type="component" value="Unassembled WGS sequence"/>
</dbReference>
<proteinExistence type="predicted"/>
<accession>A0A3M0CU98</accession>
<evidence type="ECO:0000313" key="3">
    <source>
        <dbReference type="Proteomes" id="UP000277326"/>
    </source>
</evidence>
<evidence type="ECO:0000313" key="2">
    <source>
        <dbReference type="EMBL" id="RMB12938.1"/>
    </source>
</evidence>
<evidence type="ECO:0000313" key="4">
    <source>
        <dbReference type="Proteomes" id="UP000282007"/>
    </source>
</evidence>
<reference evidence="2" key="3">
    <citation type="submission" date="2018-10" db="EMBL/GenBank/DDBJ databases">
        <authorList>
            <person name="Whitman W."/>
            <person name="Huntemann M."/>
            <person name="Clum A."/>
            <person name="Pillay M."/>
            <person name="Palaniappan K."/>
            <person name="Varghese N."/>
            <person name="Mikhailova N."/>
            <person name="Stamatis D."/>
            <person name="Reddy T."/>
            <person name="Daum C."/>
            <person name="Shapiro N."/>
            <person name="Ivanova N."/>
            <person name="Kyrpides N."/>
            <person name="Woyke T."/>
        </authorList>
    </citation>
    <scope>NUCLEOTIDE SEQUENCE</scope>
    <source>
        <strain evidence="2">CGMCC 1.10124</strain>
    </source>
</reference>
<dbReference type="EMBL" id="REFS01000006">
    <property type="protein sequence ID" value="RMB12938.1"/>
    <property type="molecule type" value="Genomic_DNA"/>
</dbReference>
<protein>
    <submittedName>
        <fullName evidence="2">Uncharacterized protein</fullName>
    </submittedName>
</protein>
<dbReference type="RefSeq" id="WP_121921656.1">
    <property type="nucleotide sequence ID" value="NZ_CP034145.1"/>
</dbReference>
<dbReference type="GeneID" id="38472724"/>
<dbReference type="OrthoDB" id="202386at2157"/>
<dbReference type="Proteomes" id="UP000282007">
    <property type="component" value="Chromosome"/>
</dbReference>
<keyword evidence="4" id="KW-1185">Reference proteome</keyword>
<dbReference type="EMBL" id="CP034145">
    <property type="protein sequence ID" value="AZH26698.1"/>
    <property type="molecule type" value="Genomic_DNA"/>
</dbReference>
<name>A0A3M0CU98_9EURY</name>
<sequence length="141" mass="16656">MPSFDVEKTEITVFEIDGLYLFRQYFDEDGLFQQLEEYYNSERYRFEVPECDLPEISQILDNYFYELKLADNPAEYCAVIDKGIDASDIMRNAVATQRHRDFVIFLLKDKISLKQAKEHGAISLEKSEIYKEVLRWKTDGS</sequence>
<reference evidence="1 4" key="2">
    <citation type="submission" date="2018-07" db="EMBL/GenBank/DDBJ databases">
        <title>Genome sequences of Haloplanus aerogenes JCM 16430T.</title>
        <authorList>
            <person name="Kim Y.B."/>
            <person name="Roh S.W."/>
        </authorList>
    </citation>
    <scope>NUCLEOTIDE SEQUENCE [LARGE SCALE GENOMIC DNA]</scope>
    <source>
        <strain evidence="1 4">JCM 16430</strain>
    </source>
</reference>
<evidence type="ECO:0000313" key="1">
    <source>
        <dbReference type="EMBL" id="AZH26698.1"/>
    </source>
</evidence>
<organism evidence="2 3">
    <name type="scientific">Haloplanus aerogenes</name>
    <dbReference type="NCBI Taxonomy" id="660522"/>
    <lineage>
        <taxon>Archaea</taxon>
        <taxon>Methanobacteriati</taxon>
        <taxon>Methanobacteriota</taxon>
        <taxon>Stenosarchaea group</taxon>
        <taxon>Halobacteria</taxon>
        <taxon>Halobacteriales</taxon>
        <taxon>Haloferacaceae</taxon>
        <taxon>Haloplanus</taxon>
    </lineage>
</organism>